<comment type="caution">
    <text evidence="3">The sequence shown here is derived from an EMBL/GenBank/DDBJ whole genome shotgun (WGS) entry which is preliminary data.</text>
</comment>
<keyword evidence="1" id="KW-0472">Membrane</keyword>
<feature type="transmembrane region" description="Helical" evidence="1">
    <location>
        <begin position="112"/>
        <end position="145"/>
    </location>
</feature>
<sequence>MTAGPSIAGSEPDGAPRLLSLDVLRGVAILGILFMNINEMGGSIWASWVEPRHFGWTIADRSVWAVRDVLAEGTARALLEMLFGAGMVILTDRTAGQVGESLAVRRYVRRNLVLLAFGIVHMLVLLWPGDILHSYALAALIVVWFRRLEPGQMLAIGLWLTVTELIANGVALIDPGTAIVAIDHARDIVLEDAARTSDFAGWAGALWRIEVVLLRAGEIETVLEAAGTMLIGAALFRWGVLQGGRSRGFYSVLVMVGYAVGLPVRIAGVTAELAGRDAGPAVDMLYEVARLATTLGHIGLLNLLLGSALGAWLLRPFAAAGRTALTLYVAQSAVCLWLLYPPFALGLYGEQGWAAMMATALAVNAVLLVAANWWVARFRIAPVEWAWRSLAEGRRLPLR</sequence>
<proteinExistence type="predicted"/>
<feature type="transmembrane region" description="Helical" evidence="1">
    <location>
        <begin position="288"/>
        <end position="313"/>
    </location>
</feature>
<dbReference type="InterPro" id="IPR052529">
    <property type="entry name" value="Bact_Transport_Assoc"/>
</dbReference>
<organism evidence="3 4">
    <name type="scientific">Sphingomonas longa</name>
    <dbReference type="NCBI Taxonomy" id="2778730"/>
    <lineage>
        <taxon>Bacteria</taxon>
        <taxon>Pseudomonadati</taxon>
        <taxon>Pseudomonadota</taxon>
        <taxon>Alphaproteobacteria</taxon>
        <taxon>Sphingomonadales</taxon>
        <taxon>Sphingomonadaceae</taxon>
        <taxon>Sphingomonas</taxon>
    </lineage>
</organism>
<keyword evidence="1" id="KW-0812">Transmembrane</keyword>
<feature type="transmembrane region" description="Helical" evidence="1">
    <location>
        <begin position="248"/>
        <end position="268"/>
    </location>
</feature>
<evidence type="ECO:0000256" key="1">
    <source>
        <dbReference type="SAM" id="Phobius"/>
    </source>
</evidence>
<evidence type="ECO:0000259" key="2">
    <source>
        <dbReference type="Pfam" id="PF04235"/>
    </source>
</evidence>
<dbReference type="PANTHER" id="PTHR30590">
    <property type="entry name" value="INNER MEMBRANE PROTEIN"/>
    <property type="match status" value="1"/>
</dbReference>
<dbReference type="Pfam" id="PF04235">
    <property type="entry name" value="DUF418"/>
    <property type="match status" value="1"/>
</dbReference>
<feature type="transmembrane region" description="Helical" evidence="1">
    <location>
        <begin position="353"/>
        <end position="375"/>
    </location>
</feature>
<dbReference type="Proteomes" id="UP000763641">
    <property type="component" value="Unassembled WGS sequence"/>
</dbReference>
<dbReference type="InterPro" id="IPR007349">
    <property type="entry name" value="DUF418"/>
</dbReference>
<dbReference type="PANTHER" id="PTHR30590:SF2">
    <property type="entry name" value="INNER MEMBRANE PROTEIN"/>
    <property type="match status" value="1"/>
</dbReference>
<keyword evidence="4" id="KW-1185">Reference proteome</keyword>
<dbReference type="RefSeq" id="WP_204194208.1">
    <property type="nucleotide sequence ID" value="NZ_JAFEMC010000001.1"/>
</dbReference>
<name>A0ABS2D394_9SPHN</name>
<evidence type="ECO:0000313" key="3">
    <source>
        <dbReference type="EMBL" id="MBM6575370.1"/>
    </source>
</evidence>
<gene>
    <name evidence="3" type="ORF">ILT43_03235</name>
</gene>
<dbReference type="EMBL" id="JAFEMC010000001">
    <property type="protein sequence ID" value="MBM6575370.1"/>
    <property type="molecule type" value="Genomic_DNA"/>
</dbReference>
<evidence type="ECO:0000313" key="4">
    <source>
        <dbReference type="Proteomes" id="UP000763641"/>
    </source>
</evidence>
<reference evidence="3 4" key="1">
    <citation type="submission" date="2020-12" db="EMBL/GenBank/DDBJ databases">
        <title>Sphingomonas sp.</title>
        <authorList>
            <person name="Kim M.K."/>
        </authorList>
    </citation>
    <scope>NUCLEOTIDE SEQUENCE [LARGE SCALE GENOMIC DNA]</scope>
    <source>
        <strain evidence="3 4">BT552</strain>
    </source>
</reference>
<keyword evidence="1" id="KW-1133">Transmembrane helix</keyword>
<accession>A0ABS2D394</accession>
<feature type="domain" description="DUF418" evidence="2">
    <location>
        <begin position="235"/>
        <end position="393"/>
    </location>
</feature>
<protein>
    <submittedName>
        <fullName evidence="3">DUF418 domain-containing protein</fullName>
    </submittedName>
</protein>
<feature type="transmembrane region" description="Helical" evidence="1">
    <location>
        <begin position="325"/>
        <end position="347"/>
    </location>
</feature>